<evidence type="ECO:0000313" key="1">
    <source>
        <dbReference type="EMBL" id="KAJ9101619.1"/>
    </source>
</evidence>
<dbReference type="Proteomes" id="UP001241377">
    <property type="component" value="Unassembled WGS sequence"/>
</dbReference>
<sequence>MEEYNKYNEGALLRNRYLKVADISEGSYGLVSVATDTKNGDKLVAVKYLYPLEYKPKLKKTSRASSSPAKLRTPSGQGATKSSVYKALRQEAEKEIGIHKILGPHPNISTLVDSFDSYLILEYCSRGDLYDAIQAGSGPSTSQDIKDVFQQILNALEFCHSHNVYHRDLKPENILIAEDWSIKICDWGLATTKRTITDRVEFDIGSERYMAPELFDAGVEYYDASKVDLWSVGIILLTLVFHKNPFQIANYSDKRFLQFASNREVLFDIFSTMSGEMFSVLRYCLNIDPANRDLFSLRSEVDSLTYFTVDEEYYDYAEADNDEADAEYTDFSDDEEEIFKKKDEIPKIIELPAVPEEEPVHTGILKELPEKNGGASASDVPQKSIKFDTIDDIPHNRRADALLSANTDLHPIPISSGINGKFHRNTRKPFNVASYNQSGVHTNMRSNTGKNFNREDFYTPKSVLSHYMDKYGDNQGGKNRRYSRHSHTQSDDWKLNSRGGDWNTNGRRKRSWKKSRAPKKNKPTYKSQETSNHRELLGKAASGRVKQHLFSGSRPKKIFPDSTPTLMHGVGAMNSAGKYVPPFLRSPQHVASPSAEPLMEKMDNLSLDDEMFHLEGDFDVGGSEGSTSGSKLLGPAFNGDFPRRNPKIPPLSSLIMQHDSRVLNTTGGGRGSNRRSTKSGTRDPRPSSMGPVPHIQPLDDLVNTTINSSGKYIPPFRRGSHSSAMPISKDKLHEHGSFNKNKFDLVLLKDGGASSVPVRSADWLHFKKDWSDYA</sequence>
<evidence type="ECO:0000313" key="2">
    <source>
        <dbReference type="Proteomes" id="UP001241377"/>
    </source>
</evidence>
<organism evidence="1 2">
    <name type="scientific">Naganishia cerealis</name>
    <dbReference type="NCBI Taxonomy" id="610337"/>
    <lineage>
        <taxon>Eukaryota</taxon>
        <taxon>Fungi</taxon>
        <taxon>Dikarya</taxon>
        <taxon>Basidiomycota</taxon>
        <taxon>Agaricomycotina</taxon>
        <taxon>Tremellomycetes</taxon>
        <taxon>Filobasidiales</taxon>
        <taxon>Filobasidiaceae</taxon>
        <taxon>Naganishia</taxon>
    </lineage>
</organism>
<protein>
    <submittedName>
        <fullName evidence="1">Uncharacterized protein</fullName>
    </submittedName>
</protein>
<dbReference type="EMBL" id="JASBWR010000056">
    <property type="protein sequence ID" value="KAJ9101619.1"/>
    <property type="molecule type" value="Genomic_DNA"/>
</dbReference>
<reference evidence="1" key="1">
    <citation type="submission" date="2023-04" db="EMBL/GenBank/DDBJ databases">
        <title>Draft Genome sequencing of Naganishia species isolated from polar environments using Oxford Nanopore Technology.</title>
        <authorList>
            <person name="Leo P."/>
            <person name="Venkateswaran K."/>
        </authorList>
    </citation>
    <scope>NUCLEOTIDE SEQUENCE</scope>
    <source>
        <strain evidence="1">MNA-CCFEE 5261</strain>
    </source>
</reference>
<name>A0ACC2VQB4_9TREE</name>
<accession>A0ACC2VQB4</accession>
<proteinExistence type="predicted"/>
<keyword evidence="2" id="KW-1185">Reference proteome</keyword>
<gene>
    <name evidence="1" type="ORF">QFC19_005116</name>
</gene>
<comment type="caution">
    <text evidence="1">The sequence shown here is derived from an EMBL/GenBank/DDBJ whole genome shotgun (WGS) entry which is preliminary data.</text>
</comment>